<dbReference type="AlphaFoldDB" id="R7VGB8"/>
<proteinExistence type="predicted"/>
<dbReference type="HOGENOM" id="CLU_1107969_0_0_1"/>
<feature type="transmembrane region" description="Helical" evidence="2">
    <location>
        <begin position="43"/>
        <end position="66"/>
    </location>
</feature>
<dbReference type="EMBL" id="KB292432">
    <property type="protein sequence ID" value="ELU17617.1"/>
    <property type="molecule type" value="Genomic_DNA"/>
</dbReference>
<feature type="compositionally biased region" description="Basic residues" evidence="1">
    <location>
        <begin position="137"/>
        <end position="146"/>
    </location>
</feature>
<protein>
    <submittedName>
        <fullName evidence="3 4">Uncharacterized protein</fullName>
    </submittedName>
</protein>
<reference evidence="3 5" key="2">
    <citation type="journal article" date="2013" name="Nature">
        <title>Insights into bilaterian evolution from three spiralian genomes.</title>
        <authorList>
            <person name="Simakov O."/>
            <person name="Marletaz F."/>
            <person name="Cho S.J."/>
            <person name="Edsinger-Gonzales E."/>
            <person name="Havlak P."/>
            <person name="Hellsten U."/>
            <person name="Kuo D.H."/>
            <person name="Larsson T."/>
            <person name="Lv J."/>
            <person name="Arendt D."/>
            <person name="Savage R."/>
            <person name="Osoegawa K."/>
            <person name="de Jong P."/>
            <person name="Grimwood J."/>
            <person name="Chapman J.A."/>
            <person name="Shapiro H."/>
            <person name="Aerts A."/>
            <person name="Otillar R.P."/>
            <person name="Terry A.Y."/>
            <person name="Boore J.L."/>
            <person name="Grigoriev I.V."/>
            <person name="Lindberg D.R."/>
            <person name="Seaver E.C."/>
            <person name="Weisblat D.A."/>
            <person name="Putnam N.H."/>
            <person name="Rokhsar D.S."/>
        </authorList>
    </citation>
    <scope>NUCLEOTIDE SEQUENCE</scope>
    <source>
        <strain evidence="3 5">I ESC-2004</strain>
    </source>
</reference>
<evidence type="ECO:0000313" key="5">
    <source>
        <dbReference type="Proteomes" id="UP000014760"/>
    </source>
</evidence>
<accession>R7VGB8</accession>
<keyword evidence="5" id="KW-1185">Reference proteome</keyword>
<keyword evidence="2" id="KW-0812">Transmembrane</keyword>
<dbReference type="EMBL" id="AMQN01004025">
    <property type="status" value="NOT_ANNOTATED_CDS"/>
    <property type="molecule type" value="Genomic_DNA"/>
</dbReference>
<evidence type="ECO:0000256" key="1">
    <source>
        <dbReference type="SAM" id="MobiDB-lite"/>
    </source>
</evidence>
<dbReference type="EnsemblMetazoa" id="CapteT207931">
    <property type="protein sequence ID" value="CapteP207931"/>
    <property type="gene ID" value="CapteG207931"/>
</dbReference>
<reference evidence="5" key="1">
    <citation type="submission" date="2012-12" db="EMBL/GenBank/DDBJ databases">
        <authorList>
            <person name="Hellsten U."/>
            <person name="Grimwood J."/>
            <person name="Chapman J.A."/>
            <person name="Shapiro H."/>
            <person name="Aerts A."/>
            <person name="Otillar R.P."/>
            <person name="Terry A.Y."/>
            <person name="Boore J.L."/>
            <person name="Simakov O."/>
            <person name="Marletaz F."/>
            <person name="Cho S.-J."/>
            <person name="Edsinger-Gonzales E."/>
            <person name="Havlak P."/>
            <person name="Kuo D.-H."/>
            <person name="Larsson T."/>
            <person name="Lv J."/>
            <person name="Arendt D."/>
            <person name="Savage R."/>
            <person name="Osoegawa K."/>
            <person name="de Jong P."/>
            <person name="Lindberg D.R."/>
            <person name="Seaver E.C."/>
            <person name="Weisblat D.A."/>
            <person name="Putnam N.H."/>
            <person name="Grigoriev I.V."/>
            <person name="Rokhsar D.S."/>
        </authorList>
    </citation>
    <scope>NUCLEOTIDE SEQUENCE</scope>
    <source>
        <strain evidence="5">I ESC-2004</strain>
    </source>
</reference>
<sequence length="251" mass="29581">MTFENILQYCRNITAANTNRINATSNDTYTTANPELYDKDRHAILYIVVVLLFYSIGIIIGIITYLKREKAEIEEDKTYEDYMNFRSDPDKWARYFRVQRMIFHLNRVEREQKRKRRDILRQIVVHDDVEALEEGRRHKKHKKKTPLKLQRSNPEVGMQQQVEVVVESCHELAQCVAASYSRGHFVRVLFDSSIFIVNPKLGQERTLFSKRHQEHSRFTSTEGQTRTDLFLAIGSNIKADFMFRNTTGEVT</sequence>
<gene>
    <name evidence="3" type="ORF">CAPTEDRAFT_207931</name>
</gene>
<dbReference type="Proteomes" id="UP000014760">
    <property type="component" value="Unassembled WGS sequence"/>
</dbReference>
<keyword evidence="2" id="KW-0472">Membrane</keyword>
<evidence type="ECO:0000313" key="4">
    <source>
        <dbReference type="EnsemblMetazoa" id="CapteP207931"/>
    </source>
</evidence>
<evidence type="ECO:0000256" key="2">
    <source>
        <dbReference type="SAM" id="Phobius"/>
    </source>
</evidence>
<name>R7VGB8_CAPTE</name>
<reference evidence="4" key="3">
    <citation type="submission" date="2015-06" db="UniProtKB">
        <authorList>
            <consortium name="EnsemblMetazoa"/>
        </authorList>
    </citation>
    <scope>IDENTIFICATION</scope>
</reference>
<organism evidence="3">
    <name type="scientific">Capitella teleta</name>
    <name type="common">Polychaete worm</name>
    <dbReference type="NCBI Taxonomy" id="283909"/>
    <lineage>
        <taxon>Eukaryota</taxon>
        <taxon>Metazoa</taxon>
        <taxon>Spiralia</taxon>
        <taxon>Lophotrochozoa</taxon>
        <taxon>Annelida</taxon>
        <taxon>Polychaeta</taxon>
        <taxon>Sedentaria</taxon>
        <taxon>Scolecida</taxon>
        <taxon>Capitellidae</taxon>
        <taxon>Capitella</taxon>
    </lineage>
</organism>
<dbReference type="OrthoDB" id="6157012at2759"/>
<evidence type="ECO:0000313" key="3">
    <source>
        <dbReference type="EMBL" id="ELU17617.1"/>
    </source>
</evidence>
<keyword evidence="2" id="KW-1133">Transmembrane helix</keyword>
<feature type="region of interest" description="Disordered" evidence="1">
    <location>
        <begin position="134"/>
        <end position="153"/>
    </location>
</feature>